<keyword evidence="4" id="KW-1185">Reference proteome</keyword>
<dbReference type="PANTHER" id="PTHR19991">
    <property type="entry name" value="L 2 01289"/>
    <property type="match status" value="1"/>
</dbReference>
<dbReference type="InterPro" id="IPR013766">
    <property type="entry name" value="Thioredoxin_domain"/>
</dbReference>
<sequence length="202" mass="23444">MKIWVGLLLTFVLGSIEKGFHDVSIDLTDENFEHETQASTGATTGDWLVLFYRPSCCGKFLDEWKILAEKVKKDQDLTVNIAKVNSVENTELLKRFEISEFPTFLLFRQGVVYNIVRKENEDFFLNMLKTQSYKEFPHKPVPQPISFVEKASEYMSQLPIYYHSVWAVPLLAIFWCFLQPSKAEATKPESPDRSSSPKRHRE</sequence>
<feature type="region of interest" description="Disordered" evidence="1">
    <location>
        <begin position="183"/>
        <end position="202"/>
    </location>
</feature>
<dbReference type="InterPro" id="IPR036249">
    <property type="entry name" value="Thioredoxin-like_sf"/>
</dbReference>
<dbReference type="Gene3D" id="3.40.30.10">
    <property type="entry name" value="Glutaredoxin"/>
    <property type="match status" value="1"/>
</dbReference>
<dbReference type="EMBL" id="CAJZBQ010000039">
    <property type="protein sequence ID" value="CAG9325995.1"/>
    <property type="molecule type" value="Genomic_DNA"/>
</dbReference>
<dbReference type="CDD" id="cd02961">
    <property type="entry name" value="PDI_a_family"/>
    <property type="match status" value="1"/>
</dbReference>
<name>A0AAU9JK37_9CILI</name>
<dbReference type="Pfam" id="PF00085">
    <property type="entry name" value="Thioredoxin"/>
    <property type="match status" value="1"/>
</dbReference>
<evidence type="ECO:0000259" key="2">
    <source>
        <dbReference type="Pfam" id="PF00085"/>
    </source>
</evidence>
<dbReference type="Proteomes" id="UP001162131">
    <property type="component" value="Unassembled WGS sequence"/>
</dbReference>
<feature type="domain" description="Thioredoxin" evidence="2">
    <location>
        <begin position="25"/>
        <end position="120"/>
    </location>
</feature>
<evidence type="ECO:0000256" key="1">
    <source>
        <dbReference type="SAM" id="MobiDB-lite"/>
    </source>
</evidence>
<evidence type="ECO:0000313" key="4">
    <source>
        <dbReference type="Proteomes" id="UP001162131"/>
    </source>
</evidence>
<gene>
    <name evidence="3" type="ORF">BSTOLATCC_MIC39775</name>
</gene>
<accession>A0AAU9JK37</accession>
<protein>
    <recommendedName>
        <fullName evidence="2">Thioredoxin domain-containing protein</fullName>
    </recommendedName>
</protein>
<dbReference type="AlphaFoldDB" id="A0AAU9JK37"/>
<comment type="caution">
    <text evidence="3">The sequence shown here is derived from an EMBL/GenBank/DDBJ whole genome shotgun (WGS) entry which is preliminary data.</text>
</comment>
<proteinExistence type="predicted"/>
<dbReference type="PANTHER" id="PTHR19991:SF2">
    <property type="entry name" value="GH08893P"/>
    <property type="match status" value="1"/>
</dbReference>
<reference evidence="3" key="1">
    <citation type="submission" date="2021-09" db="EMBL/GenBank/DDBJ databases">
        <authorList>
            <consortium name="AG Swart"/>
            <person name="Singh M."/>
            <person name="Singh A."/>
            <person name="Seah K."/>
            <person name="Emmerich C."/>
        </authorList>
    </citation>
    <scope>NUCLEOTIDE SEQUENCE</scope>
    <source>
        <strain evidence="3">ATCC30299</strain>
    </source>
</reference>
<organism evidence="3 4">
    <name type="scientific">Blepharisma stoltei</name>
    <dbReference type="NCBI Taxonomy" id="1481888"/>
    <lineage>
        <taxon>Eukaryota</taxon>
        <taxon>Sar</taxon>
        <taxon>Alveolata</taxon>
        <taxon>Ciliophora</taxon>
        <taxon>Postciliodesmatophora</taxon>
        <taxon>Heterotrichea</taxon>
        <taxon>Heterotrichida</taxon>
        <taxon>Blepharismidae</taxon>
        <taxon>Blepharisma</taxon>
    </lineage>
</organism>
<evidence type="ECO:0000313" key="3">
    <source>
        <dbReference type="EMBL" id="CAG9325995.1"/>
    </source>
</evidence>
<dbReference type="SUPFAM" id="SSF52833">
    <property type="entry name" value="Thioredoxin-like"/>
    <property type="match status" value="1"/>
</dbReference>